<dbReference type="EMBL" id="EU952840">
    <property type="protein sequence ID" value="ACG24958.1"/>
    <property type="molecule type" value="mRNA"/>
</dbReference>
<name>B6SJC5_MAIZE</name>
<sequence length="69" mass="7585">MCFDNILIKSSIDIICHAGAIIISWARLSKKEPQDLLREGARLLFRAANAGMDNQLINSIAGDKDYAPP</sequence>
<dbReference type="AlphaFoldDB" id="B6SJC5"/>
<protein>
    <submittedName>
        <fullName evidence="1">Uncharacterized protein</fullName>
    </submittedName>
</protein>
<accession>B6SJC5</accession>
<reference evidence="1" key="1">
    <citation type="journal article" date="2009" name="Plant Mol. Biol.">
        <title>Insights into corn genes derived from large-scale cDNA sequencing.</title>
        <authorList>
            <person name="Alexandrov N.N."/>
            <person name="Brover V.V."/>
            <person name="Freidin S."/>
            <person name="Troukhan M.E."/>
            <person name="Tatarinova T.V."/>
            <person name="Zhang H."/>
            <person name="Swaller T.J."/>
            <person name="Lu Y.P."/>
            <person name="Bouck J."/>
            <person name="Flavell R.B."/>
            <person name="Feldmann K.A."/>
        </authorList>
    </citation>
    <scope>NUCLEOTIDE SEQUENCE</scope>
</reference>
<evidence type="ECO:0000313" key="1">
    <source>
        <dbReference type="EMBL" id="ACG24958.1"/>
    </source>
</evidence>
<proteinExistence type="evidence at transcript level"/>
<organism evidence="1">
    <name type="scientific">Zea mays</name>
    <name type="common">Maize</name>
    <dbReference type="NCBI Taxonomy" id="4577"/>
    <lineage>
        <taxon>Eukaryota</taxon>
        <taxon>Viridiplantae</taxon>
        <taxon>Streptophyta</taxon>
        <taxon>Embryophyta</taxon>
        <taxon>Tracheophyta</taxon>
        <taxon>Spermatophyta</taxon>
        <taxon>Magnoliopsida</taxon>
        <taxon>Liliopsida</taxon>
        <taxon>Poales</taxon>
        <taxon>Poaceae</taxon>
        <taxon>PACMAD clade</taxon>
        <taxon>Panicoideae</taxon>
        <taxon>Andropogonodae</taxon>
        <taxon>Andropogoneae</taxon>
        <taxon>Tripsacinae</taxon>
        <taxon>Zea</taxon>
    </lineage>
</organism>